<accession>A0A7V5M088</accession>
<reference evidence="6" key="1">
    <citation type="journal article" date="2020" name="mSystems">
        <title>Genome- and Community-Level Interaction Insights into Carbon Utilization and Element Cycling Functions of Hydrothermarchaeota in Hydrothermal Sediment.</title>
        <authorList>
            <person name="Zhou Z."/>
            <person name="Liu Y."/>
            <person name="Xu W."/>
            <person name="Pan J."/>
            <person name="Luo Z.H."/>
            <person name="Li M."/>
        </authorList>
    </citation>
    <scope>NUCLEOTIDE SEQUENCE [LARGE SCALE GENOMIC DNA]</scope>
    <source>
        <strain evidence="6">HyVt-92</strain>
    </source>
</reference>
<dbReference type="SUPFAM" id="SSF53448">
    <property type="entry name" value="Nucleotide-diphospho-sugar transferases"/>
    <property type="match status" value="1"/>
</dbReference>
<dbReference type="NCBIfam" id="NF009905">
    <property type="entry name" value="PRK13368.1"/>
    <property type="match status" value="1"/>
</dbReference>
<dbReference type="InterPro" id="IPR029044">
    <property type="entry name" value="Nucleotide-diphossugar_trans"/>
</dbReference>
<evidence type="ECO:0000256" key="3">
    <source>
        <dbReference type="ARBA" id="ARBA00022695"/>
    </source>
</evidence>
<dbReference type="HAMAP" id="MF_00057">
    <property type="entry name" value="KdsB"/>
    <property type="match status" value="1"/>
</dbReference>
<evidence type="ECO:0000313" key="6">
    <source>
        <dbReference type="EMBL" id="HHF98717.1"/>
    </source>
</evidence>
<comment type="catalytic activity">
    <reaction evidence="5">
        <text>3-deoxy-alpha-D-manno-oct-2-ulosonate + CTP = CMP-3-deoxy-beta-D-manno-octulosonate + diphosphate</text>
        <dbReference type="Rhea" id="RHEA:23448"/>
        <dbReference type="ChEBI" id="CHEBI:33019"/>
        <dbReference type="ChEBI" id="CHEBI:37563"/>
        <dbReference type="ChEBI" id="CHEBI:85986"/>
        <dbReference type="ChEBI" id="CHEBI:85987"/>
        <dbReference type="EC" id="2.7.7.38"/>
    </reaction>
</comment>
<dbReference type="PANTHER" id="PTHR42866:SF2">
    <property type="entry name" value="3-DEOXY-MANNO-OCTULOSONATE CYTIDYLYLTRANSFERASE, MITOCHONDRIAL"/>
    <property type="match status" value="1"/>
</dbReference>
<comment type="similarity">
    <text evidence="5">Belongs to the KdsB family.</text>
</comment>
<dbReference type="Gene3D" id="3.90.550.10">
    <property type="entry name" value="Spore Coat Polysaccharide Biosynthesis Protein SpsA, Chain A"/>
    <property type="match status" value="1"/>
</dbReference>
<evidence type="ECO:0000256" key="1">
    <source>
        <dbReference type="ARBA" id="ARBA00004370"/>
    </source>
</evidence>
<dbReference type="NCBIfam" id="NF003952">
    <property type="entry name" value="PRK05450.1-5"/>
    <property type="match status" value="1"/>
</dbReference>
<dbReference type="EC" id="2.7.7.38" evidence="5"/>
<comment type="subcellular location">
    <subcellularLocation>
        <location evidence="5">Cytoplasm</location>
    </subcellularLocation>
    <subcellularLocation>
        <location evidence="1">Membrane</location>
    </subcellularLocation>
</comment>
<dbReference type="AlphaFoldDB" id="A0A7V5M088"/>
<evidence type="ECO:0000256" key="5">
    <source>
        <dbReference type="HAMAP-Rule" id="MF_00057"/>
    </source>
</evidence>
<evidence type="ECO:0000256" key="4">
    <source>
        <dbReference type="ARBA" id="ARBA00022985"/>
    </source>
</evidence>
<comment type="function">
    <text evidence="5">Activates KDO (a required 8-carbon sugar) for incorporation into bacterial lipopolysaccharide in Gram-negative bacteria.</text>
</comment>
<dbReference type="GO" id="GO:0016020">
    <property type="term" value="C:membrane"/>
    <property type="evidence" value="ECO:0007669"/>
    <property type="project" value="UniProtKB-SubCell"/>
</dbReference>
<sequence>MRVVGIIPARYGSTRLTGKPLVDIDGKPMIQHVYENVRKSSILDDVIVATDDERIKKVVEGFGGKATLTSSHHTTGTDRVAEVARELDAEVVVNIQGDEPFINPGMIDEVAQPLLEDKSIPMGTLMHEIKNREDFTNPNVVKVVTDKYGFALYFSRSLIPYPRRTEGHRAFEHIGIYSYQKDFLLTFASLKPTPLELSESLEQLRALENGYKIKVILTKHEYVALSVDTPEDLEKARLFARSLREKKGGL</sequence>
<evidence type="ECO:0000256" key="2">
    <source>
        <dbReference type="ARBA" id="ARBA00022679"/>
    </source>
</evidence>
<comment type="caution">
    <text evidence="6">The sequence shown here is derived from an EMBL/GenBank/DDBJ whole genome shotgun (WGS) entry which is preliminary data.</text>
</comment>
<dbReference type="PANTHER" id="PTHR42866">
    <property type="entry name" value="3-DEOXY-MANNO-OCTULOSONATE CYTIDYLYLTRANSFERASE"/>
    <property type="match status" value="1"/>
</dbReference>
<dbReference type="CDD" id="cd02517">
    <property type="entry name" value="CMP-KDO-Synthetase"/>
    <property type="match status" value="1"/>
</dbReference>
<keyword evidence="5" id="KW-0963">Cytoplasm</keyword>
<comment type="pathway">
    <text evidence="5">Nucleotide-sugar biosynthesis; CMP-3-deoxy-D-manno-octulosonate biosynthesis; CMP-3-deoxy-D-manno-octulosonate from 3-deoxy-D-manno-octulosonate and CTP: step 1/1.</text>
</comment>
<organism evidence="6">
    <name type="scientific">Aerophobetes bacterium</name>
    <dbReference type="NCBI Taxonomy" id="2030807"/>
    <lineage>
        <taxon>Bacteria</taxon>
        <taxon>Candidatus Aerophobota</taxon>
    </lineage>
</organism>
<dbReference type="GO" id="GO:0008690">
    <property type="term" value="F:3-deoxy-manno-octulosonate cytidylyltransferase activity"/>
    <property type="evidence" value="ECO:0007669"/>
    <property type="project" value="UniProtKB-UniRule"/>
</dbReference>
<dbReference type="UniPathway" id="UPA00358">
    <property type="reaction ID" value="UER00476"/>
</dbReference>
<name>A0A7V5M088_UNCAE</name>
<dbReference type="FunFam" id="3.90.550.10:FF:000011">
    <property type="entry name" value="3-deoxy-manno-octulosonate cytidylyltransferase"/>
    <property type="match status" value="1"/>
</dbReference>
<dbReference type="EMBL" id="DRTT01000123">
    <property type="protein sequence ID" value="HHF98717.1"/>
    <property type="molecule type" value="Genomic_DNA"/>
</dbReference>
<dbReference type="NCBIfam" id="TIGR00466">
    <property type="entry name" value="kdsB"/>
    <property type="match status" value="1"/>
</dbReference>
<dbReference type="NCBIfam" id="NF003950">
    <property type="entry name" value="PRK05450.1-3"/>
    <property type="match status" value="1"/>
</dbReference>
<proteinExistence type="inferred from homology"/>
<dbReference type="GO" id="GO:0033468">
    <property type="term" value="P:CMP-keto-3-deoxy-D-manno-octulosonic acid biosynthetic process"/>
    <property type="evidence" value="ECO:0007669"/>
    <property type="project" value="UniProtKB-UniRule"/>
</dbReference>
<dbReference type="Proteomes" id="UP000886070">
    <property type="component" value="Unassembled WGS sequence"/>
</dbReference>
<keyword evidence="3 5" id="KW-0548">Nucleotidyltransferase</keyword>
<keyword evidence="2 5" id="KW-0808">Transferase</keyword>
<gene>
    <name evidence="5 6" type="primary">kdsB</name>
    <name evidence="6" type="ORF">ENL39_04440</name>
</gene>
<dbReference type="InterPro" id="IPR004528">
    <property type="entry name" value="KdsB"/>
</dbReference>
<dbReference type="Pfam" id="PF02348">
    <property type="entry name" value="CTP_transf_3"/>
    <property type="match status" value="1"/>
</dbReference>
<dbReference type="GO" id="GO:0005829">
    <property type="term" value="C:cytosol"/>
    <property type="evidence" value="ECO:0007669"/>
    <property type="project" value="TreeGrafter"/>
</dbReference>
<protein>
    <recommendedName>
        <fullName evidence="5">3-deoxy-manno-octulosonate cytidylyltransferase</fullName>
        <ecNumber evidence="5">2.7.7.38</ecNumber>
    </recommendedName>
    <alternativeName>
        <fullName evidence="5">CMP-2-keto-3-deoxyoctulosonic acid synthase</fullName>
        <shortName evidence="5">CKS</shortName>
        <shortName evidence="5">CMP-KDO synthase</shortName>
    </alternativeName>
</protein>
<dbReference type="GO" id="GO:0009103">
    <property type="term" value="P:lipopolysaccharide biosynthetic process"/>
    <property type="evidence" value="ECO:0007669"/>
    <property type="project" value="UniProtKB-UniRule"/>
</dbReference>
<keyword evidence="4 5" id="KW-0448">Lipopolysaccharide biosynthesis</keyword>
<dbReference type="InterPro" id="IPR003329">
    <property type="entry name" value="Cytidylyl_trans"/>
</dbReference>